<keyword evidence="4" id="KW-1185">Reference proteome</keyword>
<reference evidence="3 4" key="1">
    <citation type="submission" date="2024-10" db="EMBL/GenBank/DDBJ databases">
        <title>The Natural Products Discovery Center: Release of the First 8490 Sequenced Strains for Exploring Actinobacteria Biosynthetic Diversity.</title>
        <authorList>
            <person name="Kalkreuter E."/>
            <person name="Kautsar S.A."/>
            <person name="Yang D."/>
            <person name="Bader C.D."/>
            <person name="Teijaro C.N."/>
            <person name="Fluegel L."/>
            <person name="Davis C.M."/>
            <person name="Simpson J.R."/>
            <person name="Lauterbach L."/>
            <person name="Steele A.D."/>
            <person name="Gui C."/>
            <person name="Meng S."/>
            <person name="Li G."/>
            <person name="Viehrig K."/>
            <person name="Ye F."/>
            <person name="Su P."/>
            <person name="Kiefer A.F."/>
            <person name="Nichols A."/>
            <person name="Cepeda A.J."/>
            <person name="Yan W."/>
            <person name="Fan B."/>
            <person name="Jiang Y."/>
            <person name="Adhikari A."/>
            <person name="Zheng C.-J."/>
            <person name="Schuster L."/>
            <person name="Cowan T.M."/>
            <person name="Smanski M.J."/>
            <person name="Chevrette M.G."/>
            <person name="De Carvalho L.P.S."/>
            <person name="Shen B."/>
        </authorList>
    </citation>
    <scope>NUCLEOTIDE SEQUENCE [LARGE SCALE GENOMIC DNA]</scope>
    <source>
        <strain evidence="3 4">NPDC050545</strain>
    </source>
</reference>
<evidence type="ECO:0000259" key="1">
    <source>
        <dbReference type="Pfam" id="PF00326"/>
    </source>
</evidence>
<dbReference type="EMBL" id="JBITGY010000006">
    <property type="protein sequence ID" value="MFI6500485.1"/>
    <property type="molecule type" value="Genomic_DNA"/>
</dbReference>
<dbReference type="Proteomes" id="UP001612741">
    <property type="component" value="Unassembled WGS sequence"/>
</dbReference>
<dbReference type="Pfam" id="PF00930">
    <property type="entry name" value="DPPIV_N"/>
    <property type="match status" value="1"/>
</dbReference>
<accession>A0ABW7YX22</accession>
<dbReference type="PANTHER" id="PTHR11731">
    <property type="entry name" value="PROTEASE FAMILY S9B,C DIPEPTIDYL-PEPTIDASE IV-RELATED"/>
    <property type="match status" value="1"/>
</dbReference>
<gene>
    <name evidence="3" type="ORF">ACIBG2_24115</name>
</gene>
<evidence type="ECO:0000259" key="2">
    <source>
        <dbReference type="Pfam" id="PF00930"/>
    </source>
</evidence>
<dbReference type="Gene3D" id="3.40.50.1820">
    <property type="entry name" value="alpha/beta hydrolase"/>
    <property type="match status" value="1"/>
</dbReference>
<dbReference type="InterPro" id="IPR050278">
    <property type="entry name" value="Serine_Prot_S9B/DPPIV"/>
</dbReference>
<dbReference type="RefSeq" id="WP_397084417.1">
    <property type="nucleotide sequence ID" value="NZ_JBITGY010000006.1"/>
</dbReference>
<name>A0ABW7YX22_9ACTN</name>
<dbReference type="SUPFAM" id="SSF53474">
    <property type="entry name" value="alpha/beta-Hydrolases"/>
    <property type="match status" value="1"/>
</dbReference>
<organism evidence="3 4">
    <name type="scientific">Nonomuraea typhae</name>
    <dbReference type="NCBI Taxonomy" id="2603600"/>
    <lineage>
        <taxon>Bacteria</taxon>
        <taxon>Bacillati</taxon>
        <taxon>Actinomycetota</taxon>
        <taxon>Actinomycetes</taxon>
        <taxon>Streptosporangiales</taxon>
        <taxon>Streptosporangiaceae</taxon>
        <taxon>Nonomuraea</taxon>
    </lineage>
</organism>
<dbReference type="Gene3D" id="2.140.10.30">
    <property type="entry name" value="Dipeptidylpeptidase IV, N-terminal domain"/>
    <property type="match status" value="1"/>
</dbReference>
<comment type="caution">
    <text evidence="3">The sequence shown here is derived from an EMBL/GenBank/DDBJ whole genome shotgun (WGS) entry which is preliminary data.</text>
</comment>
<dbReference type="Pfam" id="PF00326">
    <property type="entry name" value="Peptidase_S9"/>
    <property type="match status" value="1"/>
</dbReference>
<dbReference type="SUPFAM" id="SSF82171">
    <property type="entry name" value="DPP6 N-terminal domain-like"/>
    <property type="match status" value="1"/>
</dbReference>
<protein>
    <submittedName>
        <fullName evidence="3">DPP IV N-terminal domain-containing protein</fullName>
    </submittedName>
</protein>
<dbReference type="PANTHER" id="PTHR11731:SF118">
    <property type="entry name" value="BLR1971 PROTEIN"/>
    <property type="match status" value="1"/>
</dbReference>
<feature type="domain" description="Peptidase S9 prolyl oligopeptidase catalytic" evidence="1">
    <location>
        <begin position="492"/>
        <end position="683"/>
    </location>
</feature>
<evidence type="ECO:0000313" key="3">
    <source>
        <dbReference type="EMBL" id="MFI6500485.1"/>
    </source>
</evidence>
<dbReference type="InterPro" id="IPR029058">
    <property type="entry name" value="AB_hydrolase_fold"/>
</dbReference>
<proteinExistence type="predicted"/>
<feature type="domain" description="Dipeptidylpeptidase IV N-terminal" evidence="2">
    <location>
        <begin position="81"/>
        <end position="398"/>
    </location>
</feature>
<sequence length="710" mass="78333">MTDTRMLTAEVYRDAERLHWSHRQELMPGAQVRPLWTDGGGTFLYARRTTEGNEFVRVDPAAGTREAVSAPDFAGGGDFTAAPSPDGRFAVYREGHDLWLRDLESGRARPLTTDGEPDYEYGTGPDSMEPRTLMRALGLPGMPPAVAWSPDSRRILAHRTDQRRVRQVHWVEARPADGSEPALHAKRYPYPGDGEPPLAELVVLDAESGEVVRGKGAPLVMPFFSPIQWRWVWWSADGTAVFYLEQSADHRTLRLNRMDPDSGEVTTILSETGATRVEPNQFMGAPPIVEIIGDEVLWYSQRDGWGHLYLYDVVSGTLKKQVTSGAWAVREILHVDEAERVVYFVASGLAGEDPYRRSVCRAGLDGSGFAKVIDDDLDHAVTVSENAGYFVDSASTVASAPVTTVRGWDGSVLVELERPDTTALEALGWRAPQQFRVKAADGRTDIHGVIHLPRDFDPAKRYPVIDSPYPGPQVNRLMPGFDQGFFGNMSEQLAALGFVVVALDGRGTPGRDKPFHDVSYGRLATAGSIDDHVAALRHLAETRPWMDLDRGVAAFGMSGGGFATVRAMLDHPDFYTVGVSICGSHDHRHYHQGVAEMYDGPPAETDYAKGANAEDAHLLEGKLLLIHGGMDDNVSPTHTLRLADRLLAADKDFELRIVPAADHLFIGHEHHLLRWLWDFMVRHHMGAEPPAGYRIAPTPLDMDLISGFFS</sequence>
<dbReference type="InterPro" id="IPR002469">
    <property type="entry name" value="Peptidase_S9B_N"/>
</dbReference>
<dbReference type="InterPro" id="IPR001375">
    <property type="entry name" value="Peptidase_S9_cat"/>
</dbReference>
<evidence type="ECO:0000313" key="4">
    <source>
        <dbReference type="Proteomes" id="UP001612741"/>
    </source>
</evidence>